<keyword evidence="5 6" id="KW-0472">Membrane</keyword>
<name>A0A4V4HK78_9ACTN</name>
<reference evidence="7 8" key="1">
    <citation type="journal article" date="2009" name="Int. J. Syst. Evol. Microbiol.">
        <title>Nocardioides caeni sp. nov., isolated from wastewater.</title>
        <authorList>
            <person name="Yoon J.H."/>
            <person name="Kang S.J."/>
            <person name="Park S."/>
            <person name="Kim W."/>
            <person name="Oh T.K."/>
        </authorList>
    </citation>
    <scope>NUCLEOTIDE SEQUENCE [LARGE SCALE GENOMIC DNA]</scope>
    <source>
        <strain evidence="7 8">DSM 23134</strain>
    </source>
</reference>
<keyword evidence="8" id="KW-1185">Reference proteome</keyword>
<dbReference type="EMBL" id="STGW01000006">
    <property type="protein sequence ID" value="THV13016.1"/>
    <property type="molecule type" value="Genomic_DNA"/>
</dbReference>
<dbReference type="AlphaFoldDB" id="A0A4V4HK78"/>
<comment type="subcellular location">
    <subcellularLocation>
        <location evidence="1">Cell membrane</location>
        <topology evidence="1">Multi-pass membrane protein</topology>
    </subcellularLocation>
</comment>
<evidence type="ECO:0000256" key="2">
    <source>
        <dbReference type="ARBA" id="ARBA00022475"/>
    </source>
</evidence>
<dbReference type="PANTHER" id="PTHR33931">
    <property type="entry name" value="HOLIN-LIKE PROTEIN CIDA-RELATED"/>
    <property type="match status" value="1"/>
</dbReference>
<feature type="transmembrane region" description="Helical" evidence="6">
    <location>
        <begin position="24"/>
        <end position="42"/>
    </location>
</feature>
<proteinExistence type="predicted"/>
<evidence type="ECO:0000313" key="7">
    <source>
        <dbReference type="EMBL" id="THV13016.1"/>
    </source>
</evidence>
<evidence type="ECO:0000256" key="6">
    <source>
        <dbReference type="SAM" id="Phobius"/>
    </source>
</evidence>
<evidence type="ECO:0000256" key="1">
    <source>
        <dbReference type="ARBA" id="ARBA00004651"/>
    </source>
</evidence>
<keyword evidence="2" id="KW-1003">Cell membrane</keyword>
<dbReference type="Pfam" id="PF03788">
    <property type="entry name" value="LrgA"/>
    <property type="match status" value="1"/>
</dbReference>
<organism evidence="7 8">
    <name type="scientific">Nocardioides caeni</name>
    <dbReference type="NCBI Taxonomy" id="574700"/>
    <lineage>
        <taxon>Bacteria</taxon>
        <taxon>Bacillati</taxon>
        <taxon>Actinomycetota</taxon>
        <taxon>Actinomycetes</taxon>
        <taxon>Propionibacteriales</taxon>
        <taxon>Nocardioidaceae</taxon>
        <taxon>Nocardioides</taxon>
    </lineage>
</organism>
<dbReference type="OrthoDB" id="3176438at2"/>
<gene>
    <name evidence="7" type="ORF">E9934_11680</name>
</gene>
<dbReference type="GO" id="GO:0005886">
    <property type="term" value="C:plasma membrane"/>
    <property type="evidence" value="ECO:0007669"/>
    <property type="project" value="UniProtKB-SubCell"/>
</dbReference>
<feature type="transmembrane region" description="Helical" evidence="6">
    <location>
        <begin position="87"/>
        <end position="107"/>
    </location>
</feature>
<feature type="transmembrane region" description="Helical" evidence="6">
    <location>
        <begin position="62"/>
        <end position="81"/>
    </location>
</feature>
<keyword evidence="3 6" id="KW-0812">Transmembrane</keyword>
<protein>
    <submittedName>
        <fullName evidence="7">CidA/LrgA family protein</fullName>
    </submittedName>
</protein>
<keyword evidence="4 6" id="KW-1133">Transmembrane helix</keyword>
<accession>A0A4V4HK78</accession>
<dbReference type="PANTHER" id="PTHR33931:SF2">
    <property type="entry name" value="HOLIN-LIKE PROTEIN CIDA"/>
    <property type="match status" value="1"/>
</dbReference>
<dbReference type="Proteomes" id="UP000307087">
    <property type="component" value="Unassembled WGS sequence"/>
</dbReference>
<evidence type="ECO:0000256" key="3">
    <source>
        <dbReference type="ARBA" id="ARBA00022692"/>
    </source>
</evidence>
<dbReference type="RefSeq" id="WP_136563049.1">
    <property type="nucleotide sequence ID" value="NZ_BAABLS010000004.1"/>
</dbReference>
<dbReference type="InterPro" id="IPR005538">
    <property type="entry name" value="LrgA/CidA"/>
</dbReference>
<evidence type="ECO:0000313" key="8">
    <source>
        <dbReference type="Proteomes" id="UP000307087"/>
    </source>
</evidence>
<comment type="caution">
    <text evidence="7">The sequence shown here is derived from an EMBL/GenBank/DDBJ whole genome shotgun (WGS) entry which is preliminary data.</text>
</comment>
<evidence type="ECO:0000256" key="5">
    <source>
        <dbReference type="ARBA" id="ARBA00023136"/>
    </source>
</evidence>
<evidence type="ECO:0000256" key="4">
    <source>
        <dbReference type="ARBA" id="ARBA00022989"/>
    </source>
</evidence>
<sequence length="134" mass="13987">MITGLTGLIAFQLVGELLVRVLDLPVPGPVVGMLLLFAFLRIRSYDDSGSIVRAGSALLRHLQLLFVPAGVGVVAYLGVLGDDAVPIVVAIVGSWLIGLVVVGWTAVGLERLLGRPRDDLPDLPDLPDAPGTAS</sequence>